<feature type="transmembrane region" description="Helical" evidence="5">
    <location>
        <begin position="147"/>
        <end position="166"/>
    </location>
</feature>
<name>A0A163RUA5_9CELL</name>
<accession>A0A163RUA5</accession>
<gene>
    <name evidence="7" type="primary">dppB_3</name>
    <name evidence="8" type="synonym">dppB_4</name>
    <name evidence="8" type="ORF">OERS_35360</name>
    <name evidence="7" type="ORF">OJAG_16670</name>
</gene>
<reference evidence="8 10" key="2">
    <citation type="submission" date="2016-06" db="EMBL/GenBank/DDBJ databases">
        <title>Genome sequence of Oerskovia enterophila DSM 43852.</title>
        <authorList>
            <person name="Poehlein A."/>
            <person name="Jag V."/>
            <person name="Bengelsdorf F.R."/>
            <person name="Daniel R."/>
            <person name="Duerre P."/>
        </authorList>
    </citation>
    <scope>NUCLEOTIDE SEQUENCE [LARGE SCALE GENOMIC DNA]</scope>
    <source>
        <strain evidence="8 10">DSM 43852</strain>
    </source>
</reference>
<keyword evidence="2 5" id="KW-0812">Transmembrane</keyword>
<keyword evidence="3 5" id="KW-1133">Transmembrane helix</keyword>
<keyword evidence="5" id="KW-0813">Transport</keyword>
<evidence type="ECO:0000256" key="2">
    <source>
        <dbReference type="ARBA" id="ARBA00022692"/>
    </source>
</evidence>
<dbReference type="CDD" id="cd06261">
    <property type="entry name" value="TM_PBP2"/>
    <property type="match status" value="1"/>
</dbReference>
<evidence type="ECO:0000259" key="6">
    <source>
        <dbReference type="PROSITE" id="PS50928"/>
    </source>
</evidence>
<feature type="transmembrane region" description="Helical" evidence="5">
    <location>
        <begin position="296"/>
        <end position="318"/>
    </location>
</feature>
<dbReference type="InterPro" id="IPR000515">
    <property type="entry name" value="MetI-like"/>
</dbReference>
<feature type="domain" description="ABC transmembrane type-1" evidence="6">
    <location>
        <begin position="100"/>
        <end position="311"/>
    </location>
</feature>
<dbReference type="EMBL" id="MAQA01000058">
    <property type="protein sequence ID" value="OCI29757.1"/>
    <property type="molecule type" value="Genomic_DNA"/>
</dbReference>
<dbReference type="GO" id="GO:0055085">
    <property type="term" value="P:transmembrane transport"/>
    <property type="evidence" value="ECO:0007669"/>
    <property type="project" value="InterPro"/>
</dbReference>
<dbReference type="AlphaFoldDB" id="A0A163RUA5"/>
<dbReference type="RefSeq" id="WP_056649350.1">
    <property type="nucleotide sequence ID" value="NZ_JBEPRG010000006.1"/>
</dbReference>
<proteinExistence type="inferred from homology"/>
<feature type="transmembrane region" description="Helical" evidence="5">
    <location>
        <begin position="104"/>
        <end position="127"/>
    </location>
</feature>
<dbReference type="Pfam" id="PF00528">
    <property type="entry name" value="BPD_transp_1"/>
    <property type="match status" value="1"/>
</dbReference>
<dbReference type="EMBL" id="LRIE01000067">
    <property type="protein sequence ID" value="KZM35704.1"/>
    <property type="molecule type" value="Genomic_DNA"/>
</dbReference>
<dbReference type="STRING" id="43678.OJAG_16670"/>
<protein>
    <submittedName>
        <fullName evidence="7">Dipeptide transport system permease protein DppB</fullName>
    </submittedName>
</protein>
<comment type="similarity">
    <text evidence="5">Belongs to the binding-protein-dependent transport system permease family.</text>
</comment>
<dbReference type="Proteomes" id="UP000093412">
    <property type="component" value="Unassembled WGS sequence"/>
</dbReference>
<sequence>MKYFLRRIVFYVITAWAAITINFFIPRMMDGDPVSSFINKNQGRISSEARESLYVLFGLDSGASLWEQYVDYWKMLFSGDLGLSIMLFPSTVSEVIAQALPWTIGLVGIATVISFLLGSFLGVVIGWRRGSWADGLLPITTFFSSVPYFWLGLVAIMLFSVTWSVFPSSGAYQPGLVPGWNWEFISSVIEHGTLPAITIVLSSVAGWILGMRNMTVTVTSEDYVTVAQAKGLSERRVMFGYAARNAILPQVSGFALSLGFIVSGTLVMEKVFSYQGVGFTLLQAIGAHDYPLMQGIFLMITLSVLVANILADLAYVVLDPRTRQEG</sequence>
<dbReference type="PATRIC" id="fig|43678.3.peg.1746"/>
<evidence type="ECO:0000256" key="1">
    <source>
        <dbReference type="ARBA" id="ARBA00004141"/>
    </source>
</evidence>
<comment type="subcellular location">
    <subcellularLocation>
        <location evidence="5">Cell membrane</location>
        <topology evidence="5">Multi-pass membrane protein</topology>
    </subcellularLocation>
    <subcellularLocation>
        <location evidence="1">Membrane</location>
        <topology evidence="1">Multi-pass membrane protein</topology>
    </subcellularLocation>
</comment>
<reference evidence="7 9" key="1">
    <citation type="submission" date="2016-01" db="EMBL/GenBank/DDBJ databases">
        <title>Genome sequence of Oerskovia enterophila VJag, an agar and cellulose degrading bacterium.</title>
        <authorList>
            <person name="Poehlein A."/>
            <person name="Jag V."/>
            <person name="Bengelsdorf F."/>
            <person name="Duerre P."/>
            <person name="Daniel R."/>
        </authorList>
    </citation>
    <scope>NUCLEOTIDE SEQUENCE [LARGE SCALE GENOMIC DNA]</scope>
    <source>
        <strain evidence="7 9">VJag</strain>
    </source>
</reference>
<dbReference type="SUPFAM" id="SSF161098">
    <property type="entry name" value="MetI-like"/>
    <property type="match status" value="1"/>
</dbReference>
<comment type="caution">
    <text evidence="7">The sequence shown here is derived from an EMBL/GenBank/DDBJ whole genome shotgun (WGS) entry which is preliminary data.</text>
</comment>
<evidence type="ECO:0000256" key="3">
    <source>
        <dbReference type="ARBA" id="ARBA00022989"/>
    </source>
</evidence>
<evidence type="ECO:0000256" key="4">
    <source>
        <dbReference type="ARBA" id="ARBA00023136"/>
    </source>
</evidence>
<dbReference type="PANTHER" id="PTHR43376">
    <property type="entry name" value="OLIGOPEPTIDE TRANSPORT SYSTEM PERMEASE PROTEIN"/>
    <property type="match status" value="1"/>
</dbReference>
<dbReference type="GO" id="GO:0005886">
    <property type="term" value="C:plasma membrane"/>
    <property type="evidence" value="ECO:0007669"/>
    <property type="project" value="UniProtKB-SubCell"/>
</dbReference>
<dbReference type="OrthoDB" id="9778910at2"/>
<dbReference type="PANTHER" id="PTHR43376:SF1">
    <property type="entry name" value="OLIGOPEPTIDE TRANSPORT SYSTEM PERMEASE PROTEIN"/>
    <property type="match status" value="1"/>
</dbReference>
<dbReference type="Proteomes" id="UP000076447">
    <property type="component" value="Unassembled WGS sequence"/>
</dbReference>
<feature type="transmembrane region" description="Helical" evidence="5">
    <location>
        <begin position="7"/>
        <end position="25"/>
    </location>
</feature>
<evidence type="ECO:0000313" key="9">
    <source>
        <dbReference type="Proteomes" id="UP000076447"/>
    </source>
</evidence>
<dbReference type="Gene3D" id="1.10.3720.10">
    <property type="entry name" value="MetI-like"/>
    <property type="match status" value="1"/>
</dbReference>
<evidence type="ECO:0000256" key="5">
    <source>
        <dbReference type="RuleBase" id="RU363032"/>
    </source>
</evidence>
<organism evidence="7 9">
    <name type="scientific">Oerskovia enterophila</name>
    <dbReference type="NCBI Taxonomy" id="43678"/>
    <lineage>
        <taxon>Bacteria</taxon>
        <taxon>Bacillati</taxon>
        <taxon>Actinomycetota</taxon>
        <taxon>Actinomycetes</taxon>
        <taxon>Micrococcales</taxon>
        <taxon>Cellulomonadaceae</taxon>
        <taxon>Oerskovia</taxon>
    </lineage>
</organism>
<feature type="transmembrane region" description="Helical" evidence="5">
    <location>
        <begin position="246"/>
        <end position="268"/>
    </location>
</feature>
<keyword evidence="4 5" id="KW-0472">Membrane</keyword>
<evidence type="ECO:0000313" key="10">
    <source>
        <dbReference type="Proteomes" id="UP000093412"/>
    </source>
</evidence>
<evidence type="ECO:0000313" key="8">
    <source>
        <dbReference type="EMBL" id="OCI29757.1"/>
    </source>
</evidence>
<evidence type="ECO:0000313" key="7">
    <source>
        <dbReference type="EMBL" id="KZM35704.1"/>
    </source>
</evidence>
<keyword evidence="10" id="KW-1185">Reference proteome</keyword>
<dbReference type="InterPro" id="IPR035906">
    <property type="entry name" value="MetI-like_sf"/>
</dbReference>
<dbReference type="PROSITE" id="PS50928">
    <property type="entry name" value="ABC_TM1"/>
    <property type="match status" value="1"/>
</dbReference>